<dbReference type="SUPFAM" id="SSF53474">
    <property type="entry name" value="alpha/beta-Hydrolases"/>
    <property type="match status" value="1"/>
</dbReference>
<evidence type="ECO:0000313" key="2">
    <source>
        <dbReference type="EMBL" id="RID62491.1"/>
    </source>
</evidence>
<accession>A0A397ZAI9</accession>
<dbReference type="InterPro" id="IPR029058">
    <property type="entry name" value="AB_hydrolase_fold"/>
</dbReference>
<organism evidence="2 3">
    <name type="scientific">Brassica campestris</name>
    <name type="common">Field mustard</name>
    <dbReference type="NCBI Taxonomy" id="3711"/>
    <lineage>
        <taxon>Eukaryota</taxon>
        <taxon>Viridiplantae</taxon>
        <taxon>Streptophyta</taxon>
        <taxon>Embryophyta</taxon>
        <taxon>Tracheophyta</taxon>
        <taxon>Spermatophyta</taxon>
        <taxon>Magnoliopsida</taxon>
        <taxon>eudicotyledons</taxon>
        <taxon>Gunneridae</taxon>
        <taxon>Pentapetalae</taxon>
        <taxon>rosids</taxon>
        <taxon>malvids</taxon>
        <taxon>Brassicales</taxon>
        <taxon>Brassicaceae</taxon>
        <taxon>Brassiceae</taxon>
        <taxon>Brassica</taxon>
    </lineage>
</organism>
<dbReference type="InterPro" id="IPR022742">
    <property type="entry name" value="Hydrolase_4"/>
</dbReference>
<dbReference type="AlphaFoldDB" id="A0A397ZAI9"/>
<feature type="non-terminal residue" evidence="2">
    <location>
        <position position="1"/>
    </location>
</feature>
<dbReference type="Pfam" id="PF12146">
    <property type="entry name" value="Hydrolase_4"/>
    <property type="match status" value="1"/>
</dbReference>
<dbReference type="PANTHER" id="PTHR11614">
    <property type="entry name" value="PHOSPHOLIPASE-RELATED"/>
    <property type="match status" value="1"/>
</dbReference>
<feature type="domain" description="Serine aminopeptidase S33" evidence="1">
    <location>
        <begin position="168"/>
        <end position="215"/>
    </location>
</feature>
<reference evidence="2 3" key="1">
    <citation type="submission" date="2018-06" db="EMBL/GenBank/DDBJ databases">
        <title>WGS assembly of Brassica rapa FPsc.</title>
        <authorList>
            <person name="Bowman J."/>
            <person name="Kohchi T."/>
            <person name="Yamato K."/>
            <person name="Jenkins J."/>
            <person name="Shu S."/>
            <person name="Ishizaki K."/>
            <person name="Yamaoka S."/>
            <person name="Nishihama R."/>
            <person name="Nakamura Y."/>
            <person name="Berger F."/>
            <person name="Adam C."/>
            <person name="Aki S."/>
            <person name="Althoff F."/>
            <person name="Araki T."/>
            <person name="Arteaga-Vazquez M."/>
            <person name="Balasubrmanian S."/>
            <person name="Bauer D."/>
            <person name="Boehm C."/>
            <person name="Briginshaw L."/>
            <person name="Caballero-Perez J."/>
            <person name="Catarino B."/>
            <person name="Chen F."/>
            <person name="Chiyoda S."/>
            <person name="Chovatia M."/>
            <person name="Davies K."/>
            <person name="Delmans M."/>
            <person name="Demura T."/>
            <person name="Dierschke T."/>
            <person name="Dolan L."/>
            <person name="Dorantes-Acosta A."/>
            <person name="Eklund D."/>
            <person name="Florent S."/>
            <person name="Flores-Sandoval E."/>
            <person name="Fujiyama A."/>
            <person name="Fukuzawa H."/>
            <person name="Galik B."/>
            <person name="Grimanelli D."/>
            <person name="Grimwood J."/>
            <person name="Grossniklaus U."/>
            <person name="Hamada T."/>
            <person name="Haseloff J."/>
            <person name="Hetherington A."/>
            <person name="Higo A."/>
            <person name="Hirakawa Y."/>
            <person name="Hundley H."/>
            <person name="Ikeda Y."/>
            <person name="Inoue K."/>
            <person name="Inoue S."/>
            <person name="Ishida S."/>
            <person name="Jia Q."/>
            <person name="Kakita M."/>
            <person name="Kanazawa T."/>
            <person name="Kawai Y."/>
            <person name="Kawashima T."/>
            <person name="Kennedy M."/>
            <person name="Kinose K."/>
            <person name="Kinoshita T."/>
            <person name="Kohara Y."/>
            <person name="Koide E."/>
            <person name="Komatsu K."/>
            <person name="Kopischke S."/>
            <person name="Kubo M."/>
            <person name="Kyozuka J."/>
            <person name="Lagercrantz U."/>
            <person name="Lin S."/>
            <person name="Lindquist E."/>
            <person name="Lipzen A."/>
            <person name="Lu C."/>
            <person name="Luna E."/>
            <person name="Martienssen R."/>
            <person name="Minamino N."/>
            <person name="Mizutani M."/>
            <person name="Mizutani M."/>
            <person name="Mochizuki N."/>
            <person name="Monte I."/>
            <person name="Mosher R."/>
            <person name="Nagasaki H."/>
            <person name="Nakagami H."/>
            <person name="Naramoto S."/>
            <person name="Nishitani K."/>
            <person name="Ohtani M."/>
            <person name="Okamoto T."/>
            <person name="Okumura M."/>
            <person name="Phillips J."/>
            <person name="Pollak B."/>
            <person name="Reinders A."/>
            <person name="Roevekamp M."/>
            <person name="Sano R."/>
            <person name="Sawa S."/>
            <person name="Schmid M."/>
            <person name="Shirakawa M."/>
            <person name="Solano R."/>
            <person name="Spunde A."/>
            <person name="Suetsugu N."/>
            <person name="Sugano S."/>
            <person name="Sugiyama A."/>
            <person name="Sun R."/>
            <person name="Suzuki Y."/>
            <person name="Takenaka M."/>
            <person name="Takezawa D."/>
            <person name="Tomogane H."/>
            <person name="Tsuzuki M."/>
            <person name="Ueda T."/>
            <person name="Umeda M."/>
            <person name="Ward J."/>
            <person name="Watanabe Y."/>
            <person name="Yazaki K."/>
            <person name="Yokoyama R."/>
            <person name="Yoshitake Y."/>
            <person name="Yotsui I."/>
            <person name="Zachgo S."/>
            <person name="Schmutz J."/>
        </authorList>
    </citation>
    <scope>NUCLEOTIDE SEQUENCE [LARGE SCALE GENOMIC DNA]</scope>
    <source>
        <strain evidence="3">cv. B-3</strain>
    </source>
</reference>
<gene>
    <name evidence="2" type="ORF">BRARA_E01561</name>
</gene>
<dbReference type="Proteomes" id="UP000264353">
    <property type="component" value="Chromosome A5"/>
</dbReference>
<evidence type="ECO:0000259" key="1">
    <source>
        <dbReference type="Pfam" id="PF12146"/>
    </source>
</evidence>
<protein>
    <recommendedName>
        <fullName evidence="1">Serine aminopeptidase S33 domain-containing protein</fullName>
    </recommendedName>
</protein>
<dbReference type="EMBL" id="CM010632">
    <property type="protein sequence ID" value="RID62491.1"/>
    <property type="molecule type" value="Genomic_DNA"/>
</dbReference>
<evidence type="ECO:0000313" key="3">
    <source>
        <dbReference type="Proteomes" id="UP000264353"/>
    </source>
</evidence>
<name>A0A397ZAI9_BRACM</name>
<proteinExistence type="predicted"/>
<dbReference type="Gene3D" id="3.40.50.1820">
    <property type="entry name" value="alpha/beta hydrolase"/>
    <property type="match status" value="1"/>
</dbReference>
<sequence length="237" mass="27049">LLGDILEEEYYTSQVVRNRKSYFETPKDKLFTQSFLPLEGEIKGTVWMFQKICMSFSTWGYAVFTANLLGHGRSDGIRCYMVHGGLAILLMYFQSDPDTWTVLIFSAPLFVIPEDMKPSKPHLLADTWTAMLDNKMVGKAIHHPEKLKIIASNPQRPNTCKIILGVIIPLMTVHGTYDGVTCPSSSTLLYEKASRTDKTLKLYDGMYHSLIQGEPEENAATVLKDMREWIDERVKRY</sequence>
<dbReference type="InterPro" id="IPR051044">
    <property type="entry name" value="MAG_DAG_Lipase"/>
</dbReference>